<evidence type="ECO:0000256" key="13">
    <source>
        <dbReference type="ARBA" id="ARBA00033392"/>
    </source>
</evidence>
<dbReference type="InterPro" id="IPR023148">
    <property type="entry name" value="tRNA_m1G_MeTrfase_C_sf"/>
</dbReference>
<organism evidence="20 21">
    <name type="scientific">Prosthecodimorpha hirschii</name>
    <dbReference type="NCBI Taxonomy" id="665126"/>
    <lineage>
        <taxon>Bacteria</taxon>
        <taxon>Pseudomonadati</taxon>
        <taxon>Pseudomonadota</taxon>
        <taxon>Alphaproteobacteria</taxon>
        <taxon>Hyphomicrobiales</taxon>
        <taxon>Ancalomicrobiaceae</taxon>
        <taxon>Prosthecodimorpha</taxon>
    </lineage>
</organism>
<dbReference type="Gene3D" id="3.40.1280.10">
    <property type="match status" value="1"/>
</dbReference>
<dbReference type="GO" id="GO:0005829">
    <property type="term" value="C:cytosol"/>
    <property type="evidence" value="ECO:0007669"/>
    <property type="project" value="TreeGrafter"/>
</dbReference>
<dbReference type="Proteomes" id="UP000048984">
    <property type="component" value="Unassembled WGS sequence"/>
</dbReference>
<evidence type="ECO:0000256" key="17">
    <source>
        <dbReference type="RuleBase" id="RU003464"/>
    </source>
</evidence>
<feature type="binding site" evidence="15 16">
    <location>
        <begin position="135"/>
        <end position="140"/>
    </location>
    <ligand>
        <name>S-adenosyl-L-methionine</name>
        <dbReference type="ChEBI" id="CHEBI:59789"/>
    </ligand>
</feature>
<dbReference type="InterPro" id="IPR002649">
    <property type="entry name" value="tRNA_m1G_MeTrfase_TrmD"/>
</dbReference>
<comment type="function">
    <text evidence="1 15 17">Specifically methylates guanosine-37 in various tRNAs.</text>
</comment>
<evidence type="ECO:0000256" key="18">
    <source>
        <dbReference type="SAM" id="MobiDB-lite"/>
    </source>
</evidence>
<comment type="caution">
    <text evidence="20">The sequence shown here is derived from an EMBL/GenBank/DDBJ whole genome shotgun (WGS) entry which is preliminary data.</text>
</comment>
<dbReference type="SUPFAM" id="SSF75217">
    <property type="entry name" value="alpha/beta knot"/>
    <property type="match status" value="1"/>
</dbReference>
<feature type="region of interest" description="Disordered" evidence="18">
    <location>
        <begin position="227"/>
        <end position="248"/>
    </location>
</feature>
<dbReference type="Gene3D" id="1.10.1270.20">
    <property type="entry name" value="tRNA(m1g37)methyltransferase, domain 2"/>
    <property type="match status" value="1"/>
</dbReference>
<evidence type="ECO:0000256" key="3">
    <source>
        <dbReference type="ARBA" id="ARBA00007630"/>
    </source>
</evidence>
<sequence>MTGFRATVLTLYPEMFPGPLGIALSGKALAKGLWSLDVADIRDAAEDRHRSVDDTPAGGGPGMVMRADIVARALDRAAAPDDPRPRLLMSPRGRPLRQDFVRDLAAGPGAVIVCGRFEGVDERVIEGRGLTEVSVGDYVLSGGEPAALVLLDAVVRLLPGVMGKTESGTEESFEAGLLEYPHYTRPQVWEEQTIPEVLTSGDHGRIARWRREAAERLTAERRPDLWTDYQARRRADETNRPRRSRSRD</sequence>
<accession>A0A0P6W3B7</accession>
<dbReference type="InterPro" id="IPR016009">
    <property type="entry name" value="tRNA_MeTrfase_TRMD/TRM10"/>
</dbReference>
<keyword evidence="21" id="KW-1185">Reference proteome</keyword>
<feature type="compositionally biased region" description="Basic and acidic residues" evidence="18">
    <location>
        <begin position="227"/>
        <end position="240"/>
    </location>
</feature>
<evidence type="ECO:0000313" key="21">
    <source>
        <dbReference type="Proteomes" id="UP000048984"/>
    </source>
</evidence>
<dbReference type="PANTHER" id="PTHR46417">
    <property type="entry name" value="TRNA (GUANINE-N(1)-)-METHYLTRANSFERASE"/>
    <property type="match status" value="1"/>
</dbReference>
<dbReference type="AlphaFoldDB" id="A0A0P6W3B7"/>
<name>A0A0P6W3B7_9HYPH</name>
<evidence type="ECO:0000256" key="11">
    <source>
        <dbReference type="ARBA" id="ARBA00022694"/>
    </source>
</evidence>
<keyword evidence="8 15" id="KW-0489">Methyltransferase</keyword>
<dbReference type="HAMAP" id="MF_00605">
    <property type="entry name" value="TrmD"/>
    <property type="match status" value="1"/>
</dbReference>
<comment type="subcellular location">
    <subcellularLocation>
        <location evidence="2 15 17">Cytoplasm</location>
    </subcellularLocation>
</comment>
<evidence type="ECO:0000256" key="8">
    <source>
        <dbReference type="ARBA" id="ARBA00022603"/>
    </source>
</evidence>
<evidence type="ECO:0000256" key="2">
    <source>
        <dbReference type="ARBA" id="ARBA00004496"/>
    </source>
</evidence>
<keyword evidence="11 15" id="KW-0819">tRNA processing</keyword>
<feature type="binding site" evidence="15 16">
    <location>
        <position position="115"/>
    </location>
    <ligand>
        <name>S-adenosyl-L-methionine</name>
        <dbReference type="ChEBI" id="CHEBI:59789"/>
    </ligand>
</feature>
<evidence type="ECO:0000256" key="7">
    <source>
        <dbReference type="ARBA" id="ARBA00022490"/>
    </source>
</evidence>
<evidence type="ECO:0000313" key="20">
    <source>
        <dbReference type="EMBL" id="KPL53660.1"/>
    </source>
</evidence>
<evidence type="ECO:0000256" key="5">
    <source>
        <dbReference type="ARBA" id="ARBA00012807"/>
    </source>
</evidence>
<proteinExistence type="inferred from homology"/>
<feature type="domain" description="tRNA methyltransferase TRMD/TRM10-type" evidence="19">
    <location>
        <begin position="5"/>
        <end position="227"/>
    </location>
</feature>
<dbReference type="GO" id="GO:0002939">
    <property type="term" value="P:tRNA N1-guanine methylation"/>
    <property type="evidence" value="ECO:0007669"/>
    <property type="project" value="TreeGrafter"/>
</dbReference>
<comment type="catalytic activity">
    <reaction evidence="14 15 17">
        <text>guanosine(37) in tRNA + S-adenosyl-L-methionine = N(1)-methylguanosine(37) in tRNA + S-adenosyl-L-homocysteine + H(+)</text>
        <dbReference type="Rhea" id="RHEA:36899"/>
        <dbReference type="Rhea" id="RHEA-COMP:10145"/>
        <dbReference type="Rhea" id="RHEA-COMP:10147"/>
        <dbReference type="ChEBI" id="CHEBI:15378"/>
        <dbReference type="ChEBI" id="CHEBI:57856"/>
        <dbReference type="ChEBI" id="CHEBI:59789"/>
        <dbReference type="ChEBI" id="CHEBI:73542"/>
        <dbReference type="ChEBI" id="CHEBI:74269"/>
        <dbReference type="EC" id="2.1.1.228"/>
    </reaction>
</comment>
<comment type="subunit">
    <text evidence="4 15 17">Homodimer.</text>
</comment>
<evidence type="ECO:0000256" key="4">
    <source>
        <dbReference type="ARBA" id="ARBA00011738"/>
    </source>
</evidence>
<evidence type="ECO:0000256" key="10">
    <source>
        <dbReference type="ARBA" id="ARBA00022691"/>
    </source>
</evidence>
<evidence type="ECO:0000256" key="14">
    <source>
        <dbReference type="ARBA" id="ARBA00047783"/>
    </source>
</evidence>
<keyword evidence="7 15" id="KW-0963">Cytoplasm</keyword>
<dbReference type="Pfam" id="PF01746">
    <property type="entry name" value="tRNA_m1G_MT"/>
    <property type="match status" value="1"/>
</dbReference>
<evidence type="ECO:0000256" key="9">
    <source>
        <dbReference type="ARBA" id="ARBA00022679"/>
    </source>
</evidence>
<dbReference type="STRING" id="665126.ABB55_16760"/>
<dbReference type="GO" id="GO:0052906">
    <property type="term" value="F:tRNA (guanine(37)-N1)-methyltransferase activity"/>
    <property type="evidence" value="ECO:0007669"/>
    <property type="project" value="UniProtKB-UniRule"/>
</dbReference>
<dbReference type="EC" id="2.1.1.228" evidence="5 15"/>
<dbReference type="CDD" id="cd18080">
    <property type="entry name" value="TrmD-like"/>
    <property type="match status" value="1"/>
</dbReference>
<gene>
    <name evidence="15" type="primary">trmD</name>
    <name evidence="20" type="ORF">ABB55_16760</name>
</gene>
<dbReference type="EMBL" id="LJYW01000001">
    <property type="protein sequence ID" value="KPL53660.1"/>
    <property type="molecule type" value="Genomic_DNA"/>
</dbReference>
<dbReference type="InterPro" id="IPR029026">
    <property type="entry name" value="tRNA_m1G_MTases_N"/>
</dbReference>
<dbReference type="PANTHER" id="PTHR46417:SF1">
    <property type="entry name" value="TRNA (GUANINE-N(1)-)-METHYLTRANSFERASE"/>
    <property type="match status" value="1"/>
</dbReference>
<evidence type="ECO:0000256" key="1">
    <source>
        <dbReference type="ARBA" id="ARBA00002634"/>
    </source>
</evidence>
<evidence type="ECO:0000259" key="19">
    <source>
        <dbReference type="Pfam" id="PF01746"/>
    </source>
</evidence>
<evidence type="ECO:0000256" key="15">
    <source>
        <dbReference type="HAMAP-Rule" id="MF_00605"/>
    </source>
</evidence>
<evidence type="ECO:0000256" key="16">
    <source>
        <dbReference type="PIRSR" id="PIRSR000386-1"/>
    </source>
</evidence>
<dbReference type="PIRSF" id="PIRSF000386">
    <property type="entry name" value="tRNA_mtase"/>
    <property type="match status" value="1"/>
</dbReference>
<keyword evidence="10 15" id="KW-0949">S-adenosyl-L-methionine</keyword>
<protein>
    <recommendedName>
        <fullName evidence="6 15">tRNA (guanine-N(1)-)-methyltransferase</fullName>
        <ecNumber evidence="5 15">2.1.1.228</ecNumber>
    </recommendedName>
    <alternativeName>
        <fullName evidence="12 15">M1G-methyltransferase</fullName>
    </alternativeName>
    <alternativeName>
        <fullName evidence="13 15">tRNA [GM37] methyltransferase</fullName>
    </alternativeName>
</protein>
<comment type="similarity">
    <text evidence="3 15 17">Belongs to the RNA methyltransferase TrmD family.</text>
</comment>
<keyword evidence="9 15" id="KW-0808">Transferase</keyword>
<reference evidence="20 21" key="2">
    <citation type="submission" date="2015-10" db="EMBL/GenBank/DDBJ databases">
        <title>Draft Genome Sequence of Prosthecomicrobium hirschii ATCC 27832.</title>
        <authorList>
            <person name="Daniel J."/>
            <person name="Givan S.A."/>
            <person name="Brun Y.V."/>
            <person name="Brown P.J."/>
        </authorList>
    </citation>
    <scope>NUCLEOTIDE SEQUENCE [LARGE SCALE GENOMIC DNA]</scope>
    <source>
        <strain evidence="20 21">16</strain>
    </source>
</reference>
<dbReference type="NCBIfam" id="TIGR00088">
    <property type="entry name" value="trmD"/>
    <property type="match status" value="1"/>
</dbReference>
<dbReference type="NCBIfam" id="NF000648">
    <property type="entry name" value="PRK00026.1"/>
    <property type="match status" value="1"/>
</dbReference>
<evidence type="ECO:0000256" key="12">
    <source>
        <dbReference type="ARBA" id="ARBA00029736"/>
    </source>
</evidence>
<evidence type="ECO:0000256" key="6">
    <source>
        <dbReference type="ARBA" id="ARBA00014679"/>
    </source>
</evidence>
<dbReference type="InterPro" id="IPR029028">
    <property type="entry name" value="Alpha/beta_knot_MTases"/>
</dbReference>
<reference evidence="20 21" key="1">
    <citation type="submission" date="2015-09" db="EMBL/GenBank/DDBJ databases">
        <authorList>
            <person name="Jackson K.R."/>
            <person name="Lunt B.L."/>
            <person name="Fisher J.N.B."/>
            <person name="Gardner A.V."/>
            <person name="Bailey M.E."/>
            <person name="Deus L.M."/>
            <person name="Earl A.S."/>
            <person name="Gibby P.D."/>
            <person name="Hartmann K.A."/>
            <person name="Liu J.E."/>
            <person name="Manci A.M."/>
            <person name="Nielsen D.A."/>
            <person name="Solomon M.B."/>
            <person name="Breakwell D.P."/>
            <person name="Burnett S.H."/>
            <person name="Grose J.H."/>
        </authorList>
    </citation>
    <scope>NUCLEOTIDE SEQUENCE [LARGE SCALE GENOMIC DNA]</scope>
    <source>
        <strain evidence="20 21">16</strain>
    </source>
</reference>